<accession>A0ABV6LMS5</accession>
<evidence type="ECO:0000313" key="2">
    <source>
        <dbReference type="Proteomes" id="UP001589836"/>
    </source>
</evidence>
<dbReference type="Pfam" id="PF14179">
    <property type="entry name" value="YppG"/>
    <property type="match status" value="1"/>
</dbReference>
<dbReference type="Proteomes" id="UP001589836">
    <property type="component" value="Unassembled WGS sequence"/>
</dbReference>
<protein>
    <submittedName>
        <fullName evidence="1">YppG family protein</fullName>
    </submittedName>
</protein>
<reference evidence="1 2" key="1">
    <citation type="submission" date="2024-09" db="EMBL/GenBank/DDBJ databases">
        <authorList>
            <person name="Sun Q."/>
            <person name="Mori K."/>
        </authorList>
    </citation>
    <scope>NUCLEOTIDE SEQUENCE [LARGE SCALE GENOMIC DNA]</scope>
    <source>
        <strain evidence="1 2">NCAIM B.02529</strain>
    </source>
</reference>
<dbReference type="EMBL" id="JBHLTP010000007">
    <property type="protein sequence ID" value="MFC0523716.1"/>
    <property type="molecule type" value="Genomic_DNA"/>
</dbReference>
<proteinExistence type="predicted"/>
<organism evidence="1 2">
    <name type="scientific">Pontibacillus salicampi</name>
    <dbReference type="NCBI Taxonomy" id="1449801"/>
    <lineage>
        <taxon>Bacteria</taxon>
        <taxon>Bacillati</taxon>
        <taxon>Bacillota</taxon>
        <taxon>Bacilli</taxon>
        <taxon>Bacillales</taxon>
        <taxon>Bacillaceae</taxon>
        <taxon>Pontibacillus</taxon>
    </lineage>
</organism>
<gene>
    <name evidence="1" type="ORF">ACFFGV_09080</name>
</gene>
<name>A0ABV6LMS5_9BACI</name>
<dbReference type="InterPro" id="IPR025555">
    <property type="entry name" value="YppG"/>
</dbReference>
<dbReference type="RefSeq" id="WP_377346905.1">
    <property type="nucleotide sequence ID" value="NZ_JBHLTP010000007.1"/>
</dbReference>
<comment type="caution">
    <text evidence="1">The sequence shown here is derived from an EMBL/GenBank/DDBJ whole genome shotgun (WGS) entry which is preliminary data.</text>
</comment>
<evidence type="ECO:0000313" key="1">
    <source>
        <dbReference type="EMBL" id="MFC0523716.1"/>
    </source>
</evidence>
<sequence>MLPRSHPSYCRRRPIPVRAYGPLPEPMPYQMAHQAQPYYMPQQGFPMINQSGTPPVEEAYHPPAFQTPYEQFQKPPQPTQWNPYVSAQQNMPPLQQQQQKGIMQYFMDKNGQLDLDKMLNTMGQVANTANQFSPLVKGIGSFMKGIG</sequence>
<keyword evidence="2" id="KW-1185">Reference proteome</keyword>